<reference evidence="1 2" key="1">
    <citation type="submission" date="2024-02" db="EMBL/GenBank/DDBJ databases">
        <title>High-quality chromosome-scale genome assembly of Pensacola bahiagrass (Paspalum notatum Flugge var. saurae).</title>
        <authorList>
            <person name="Vega J.M."/>
            <person name="Podio M."/>
            <person name="Orjuela J."/>
            <person name="Siena L.A."/>
            <person name="Pessino S.C."/>
            <person name="Combes M.C."/>
            <person name="Mariac C."/>
            <person name="Albertini E."/>
            <person name="Pupilli F."/>
            <person name="Ortiz J.P.A."/>
            <person name="Leblanc O."/>
        </authorList>
    </citation>
    <scope>NUCLEOTIDE SEQUENCE [LARGE SCALE GENOMIC DNA]</scope>
    <source>
        <strain evidence="1">R1</strain>
        <tissue evidence="1">Leaf</tissue>
    </source>
</reference>
<proteinExistence type="predicted"/>
<accession>A0AAQ3PME0</accession>
<protein>
    <submittedName>
        <fullName evidence="1">Uncharacterized protein</fullName>
    </submittedName>
</protein>
<sequence length="110" mass="12043">MPSSQFSELGHNSEILWRTQRGVRRGQVDASSGGSILDLTPTETEALFKKIAENGAWGADRVTPTSGAKHTSFGTAKSVLEVDKMEILGGKIDSLMRRFEKMESGESERK</sequence>
<dbReference type="Proteomes" id="UP001341281">
    <property type="component" value="Chromosome 01"/>
</dbReference>
<organism evidence="1 2">
    <name type="scientific">Paspalum notatum var. saurae</name>
    <dbReference type="NCBI Taxonomy" id="547442"/>
    <lineage>
        <taxon>Eukaryota</taxon>
        <taxon>Viridiplantae</taxon>
        <taxon>Streptophyta</taxon>
        <taxon>Embryophyta</taxon>
        <taxon>Tracheophyta</taxon>
        <taxon>Spermatophyta</taxon>
        <taxon>Magnoliopsida</taxon>
        <taxon>Liliopsida</taxon>
        <taxon>Poales</taxon>
        <taxon>Poaceae</taxon>
        <taxon>PACMAD clade</taxon>
        <taxon>Panicoideae</taxon>
        <taxon>Andropogonodae</taxon>
        <taxon>Paspaleae</taxon>
        <taxon>Paspalinae</taxon>
        <taxon>Paspalum</taxon>
    </lineage>
</organism>
<gene>
    <name evidence="1" type="ORF">U9M48_000435</name>
</gene>
<dbReference type="EMBL" id="CP144745">
    <property type="protein sequence ID" value="WVZ49054.1"/>
    <property type="molecule type" value="Genomic_DNA"/>
</dbReference>
<dbReference type="AlphaFoldDB" id="A0AAQ3PME0"/>
<keyword evidence="2" id="KW-1185">Reference proteome</keyword>
<name>A0AAQ3PME0_PASNO</name>
<evidence type="ECO:0000313" key="1">
    <source>
        <dbReference type="EMBL" id="WVZ49054.1"/>
    </source>
</evidence>
<evidence type="ECO:0000313" key="2">
    <source>
        <dbReference type="Proteomes" id="UP001341281"/>
    </source>
</evidence>